<name>A0A5E4YE51_9BURK</name>
<dbReference type="AlphaFoldDB" id="A0A5E4YE51"/>
<keyword evidence="2" id="KW-1185">Reference proteome</keyword>
<dbReference type="RefSeq" id="WP_150670960.1">
    <property type="nucleotide sequence ID" value="NZ_CABPSB010000022.1"/>
</dbReference>
<dbReference type="OrthoDB" id="8945404at2"/>
<sequence length="479" mass="51200">MSELKTVTFDASQWQIVPKTITKAMIENVAAFGKSDGIDGYNLQRGAEFANSWKDALAAAPTPAAQDKGHCMCPACRDGVIHASDCAVHNAPALPTGTCDCGAAPAAQSAGQEAVAWQVKWPNDNYEVFVDEDEALNAATIHRAVPIPLYRNAAPVNVSEQSAGQEAVGVAGTMPGTEGFTMVCFEAAKFPVGTRLYAAPVNGGERPKSAPLFMTGWQLLEALDLVAPDRDTDRDQLDCEIALQMGDATGHSGAGLYAWEASEPEEGSSFLAGERTVGKPSDCSGEPECCPQNEGYGCHCGTRNSDVQRGADASPTDYAALEREHFGDPDKRTGIYAERAADAHQVGGDMLEALESVLRDEGFNDDTIGEADKAAICRVILEQAALSSPPKVGGDEREAFKREERYIVIKRKNLSGTKEKILRDLLHDNRIPTVECVVVESDWPEYGSVWAMIEARMTGRAALSADGGDRKDAGDKNAN</sequence>
<gene>
    <name evidence="1" type="ORF">PAN31108_04475</name>
</gene>
<reference evidence="1 2" key="1">
    <citation type="submission" date="2019-08" db="EMBL/GenBank/DDBJ databases">
        <authorList>
            <person name="Peeters C."/>
        </authorList>
    </citation>
    <scope>NUCLEOTIDE SEQUENCE [LARGE SCALE GENOMIC DNA]</scope>
    <source>
        <strain evidence="1 2">LMG 31108</strain>
    </source>
</reference>
<accession>A0A5E4YE51</accession>
<dbReference type="Proteomes" id="UP000406256">
    <property type="component" value="Unassembled WGS sequence"/>
</dbReference>
<protein>
    <submittedName>
        <fullName evidence="1">Uncharacterized protein</fullName>
    </submittedName>
</protein>
<organism evidence="1 2">
    <name type="scientific">Pandoraea anhela</name>
    <dbReference type="NCBI Taxonomy" id="2508295"/>
    <lineage>
        <taxon>Bacteria</taxon>
        <taxon>Pseudomonadati</taxon>
        <taxon>Pseudomonadota</taxon>
        <taxon>Betaproteobacteria</taxon>
        <taxon>Burkholderiales</taxon>
        <taxon>Burkholderiaceae</taxon>
        <taxon>Pandoraea</taxon>
    </lineage>
</organism>
<proteinExistence type="predicted"/>
<dbReference type="EMBL" id="CABPSB010000022">
    <property type="protein sequence ID" value="VVE47111.1"/>
    <property type="molecule type" value="Genomic_DNA"/>
</dbReference>
<evidence type="ECO:0000313" key="1">
    <source>
        <dbReference type="EMBL" id="VVE47111.1"/>
    </source>
</evidence>
<evidence type="ECO:0000313" key="2">
    <source>
        <dbReference type="Proteomes" id="UP000406256"/>
    </source>
</evidence>